<proteinExistence type="predicted"/>
<dbReference type="AlphaFoldDB" id="A0A815XH99"/>
<dbReference type="GO" id="GO:0000289">
    <property type="term" value="P:nuclear-transcribed mRNA poly(A) tail shortening"/>
    <property type="evidence" value="ECO:0007669"/>
    <property type="project" value="InterPro"/>
</dbReference>
<evidence type="ECO:0000313" key="1">
    <source>
        <dbReference type="EMBL" id="CAF1557543.1"/>
    </source>
</evidence>
<dbReference type="GO" id="GO:0031251">
    <property type="term" value="C:PAN complex"/>
    <property type="evidence" value="ECO:0007669"/>
    <property type="project" value="InterPro"/>
</dbReference>
<accession>A0A815XH99</accession>
<dbReference type="PANTHER" id="PTHR12272">
    <property type="entry name" value="DEADENYLATION COMPLEX SUBUNIT PAN3"/>
    <property type="match status" value="1"/>
</dbReference>
<gene>
    <name evidence="1" type="ORF">JYZ213_LOCUS46690</name>
</gene>
<sequence>DLQDFGRLILMLACNSIVGAQKEHLQTSLEIVQRSYSHDLKNLILHFLVPSNTIKPKSINECMPMIGARFYAHIDNLHVRGDILENELAKVSYKNTYSVLSSEWAALTRHVTEPELSLGSGSGWFGLNSNNLSIEMIFLIYVETY</sequence>
<dbReference type="InterPro" id="IPR030844">
    <property type="entry name" value="PAN3"/>
</dbReference>
<comment type="caution">
    <text evidence="1">The sequence shown here is derived from an EMBL/GenBank/DDBJ whole genome shotgun (WGS) entry which is preliminary data.</text>
</comment>
<name>A0A815XH99_9BILA</name>
<feature type="non-terminal residue" evidence="1">
    <location>
        <position position="1"/>
    </location>
</feature>
<organism evidence="1 2">
    <name type="scientific">Adineta steineri</name>
    <dbReference type="NCBI Taxonomy" id="433720"/>
    <lineage>
        <taxon>Eukaryota</taxon>
        <taxon>Metazoa</taxon>
        <taxon>Spiralia</taxon>
        <taxon>Gnathifera</taxon>
        <taxon>Rotifera</taxon>
        <taxon>Eurotatoria</taxon>
        <taxon>Bdelloidea</taxon>
        <taxon>Adinetida</taxon>
        <taxon>Adinetidae</taxon>
        <taxon>Adineta</taxon>
    </lineage>
</organism>
<reference evidence="1" key="1">
    <citation type="submission" date="2021-02" db="EMBL/GenBank/DDBJ databases">
        <authorList>
            <person name="Nowell W R."/>
        </authorList>
    </citation>
    <scope>NUCLEOTIDE SEQUENCE</scope>
</reference>
<dbReference type="GO" id="GO:0000932">
    <property type="term" value="C:P-body"/>
    <property type="evidence" value="ECO:0007669"/>
    <property type="project" value="TreeGrafter"/>
</dbReference>
<dbReference type="EMBL" id="CAJNOG010006145">
    <property type="protein sequence ID" value="CAF1557543.1"/>
    <property type="molecule type" value="Genomic_DNA"/>
</dbReference>
<dbReference type="Proteomes" id="UP000663845">
    <property type="component" value="Unassembled WGS sequence"/>
</dbReference>
<dbReference type="PANTHER" id="PTHR12272:SF11">
    <property type="entry name" value="PAN2-PAN3 DEADENYLATION COMPLEX SUBUNIT PAN3"/>
    <property type="match status" value="1"/>
</dbReference>
<protein>
    <submittedName>
        <fullName evidence="1">Uncharacterized protein</fullName>
    </submittedName>
</protein>
<evidence type="ECO:0000313" key="2">
    <source>
        <dbReference type="Proteomes" id="UP000663845"/>
    </source>
</evidence>
<dbReference type="Gene3D" id="1.10.510.10">
    <property type="entry name" value="Transferase(Phosphotransferase) domain 1"/>
    <property type="match status" value="1"/>
</dbReference>
<dbReference type="GO" id="GO:0008143">
    <property type="term" value="F:poly(A) binding"/>
    <property type="evidence" value="ECO:0007669"/>
    <property type="project" value="TreeGrafter"/>
</dbReference>